<name>A0A1J4Y3V3_9BACT</name>
<evidence type="ECO:0000256" key="1">
    <source>
        <dbReference type="SAM" id="MobiDB-lite"/>
    </source>
</evidence>
<sequence>MRYLGDNFSIAFASISPISFRSKSSWGSGEGSTSFSESTFSPSAFSPPKADPPLAENSENGMVLFFLRKLMAAFLAILKIQVLKVYHRGLTPSNRMREFLLFFK</sequence>
<reference evidence="2 3" key="1">
    <citation type="journal article" date="2016" name="Environ. Microbiol.">
        <title>Genomic resolution of a cold subsurface aquifer community provides metabolic insights for novel microbes adapted to high CO concentrations.</title>
        <authorList>
            <person name="Probst A.J."/>
            <person name="Castelle C.J."/>
            <person name="Singh A."/>
            <person name="Brown C.T."/>
            <person name="Anantharaman K."/>
            <person name="Sharon I."/>
            <person name="Hug L.A."/>
            <person name="Burstein D."/>
            <person name="Emerson J.B."/>
            <person name="Thomas B.C."/>
            <person name="Banfield J.F."/>
        </authorList>
    </citation>
    <scope>NUCLEOTIDE SEQUENCE [LARGE SCALE GENOMIC DNA]</scope>
    <source>
        <strain evidence="2">CG1_02_39_135</strain>
    </source>
</reference>
<comment type="caution">
    <text evidence="2">The sequence shown here is derived from an EMBL/GenBank/DDBJ whole genome shotgun (WGS) entry which is preliminary data.</text>
</comment>
<dbReference type="Proteomes" id="UP000182693">
    <property type="component" value="Unassembled WGS sequence"/>
</dbReference>
<dbReference type="STRING" id="1805425.AUJ30_00135"/>
<feature type="region of interest" description="Disordered" evidence="1">
    <location>
        <begin position="20"/>
        <end position="53"/>
    </location>
</feature>
<gene>
    <name evidence="2" type="ORF">AUJ30_00135</name>
</gene>
<protein>
    <submittedName>
        <fullName evidence="2">Uncharacterized protein</fullName>
    </submittedName>
</protein>
<evidence type="ECO:0000313" key="2">
    <source>
        <dbReference type="EMBL" id="OIO65910.1"/>
    </source>
</evidence>
<dbReference type="EMBL" id="MNWX01000003">
    <property type="protein sequence ID" value="OIO65910.1"/>
    <property type="molecule type" value="Genomic_DNA"/>
</dbReference>
<accession>A0A1J4Y3V3</accession>
<proteinExistence type="predicted"/>
<evidence type="ECO:0000313" key="3">
    <source>
        <dbReference type="Proteomes" id="UP000182693"/>
    </source>
</evidence>
<dbReference type="AlphaFoldDB" id="A0A1J4Y3V3"/>
<organism evidence="2 3">
    <name type="scientific">Candidatus Wolfebacteria bacterium CG1_02_39_135</name>
    <dbReference type="NCBI Taxonomy" id="1805425"/>
    <lineage>
        <taxon>Bacteria</taxon>
        <taxon>Candidatus Wolfeibacteriota</taxon>
    </lineage>
</organism>
<feature type="compositionally biased region" description="Low complexity" evidence="1">
    <location>
        <begin position="20"/>
        <end position="48"/>
    </location>
</feature>